<keyword evidence="3" id="KW-1185">Reference proteome</keyword>
<dbReference type="InterPro" id="IPR036291">
    <property type="entry name" value="NAD(P)-bd_dom_sf"/>
</dbReference>
<protein>
    <submittedName>
        <fullName evidence="2">CoA-binding protein</fullName>
    </submittedName>
</protein>
<evidence type="ECO:0000313" key="3">
    <source>
        <dbReference type="Proteomes" id="UP000297890"/>
    </source>
</evidence>
<organism evidence="2 3">
    <name type="scientific">Candidatus Macondimonas diazotrophica</name>
    <dbReference type="NCBI Taxonomy" id="2305248"/>
    <lineage>
        <taxon>Bacteria</taxon>
        <taxon>Pseudomonadati</taxon>
        <taxon>Pseudomonadota</taxon>
        <taxon>Gammaproteobacteria</taxon>
        <taxon>Chromatiales</taxon>
        <taxon>Ectothiorhodospiraceae</taxon>
        <taxon>Candidatus Macondimonas</taxon>
    </lineage>
</organism>
<dbReference type="SMART" id="SM00881">
    <property type="entry name" value="CoA_binding"/>
    <property type="match status" value="1"/>
</dbReference>
<dbReference type="OrthoDB" id="9807426at2"/>
<name>A0A4Z0F9R6_9GAMM</name>
<reference evidence="2 3" key="1">
    <citation type="journal article" date="2019" name="ISME J.">
        <title>Candidatus Macondimonas diazotrophica, a novel gammaproteobacterial genus dominating crude-oil-contaminated coastal sediments.</title>
        <authorList>
            <person name="Karthikeyan S."/>
            <person name="Konstantinidis K."/>
        </authorList>
    </citation>
    <scope>NUCLEOTIDE SEQUENCE [LARGE SCALE GENOMIC DNA]</scope>
    <source>
        <strain evidence="2 3">KTK01</strain>
    </source>
</reference>
<accession>A0A4Z0F9R6</accession>
<dbReference type="EMBL" id="SRIO01000005">
    <property type="protein sequence ID" value="TFZ83152.1"/>
    <property type="molecule type" value="Genomic_DNA"/>
</dbReference>
<dbReference type="RefSeq" id="WP_135281452.1">
    <property type="nucleotide sequence ID" value="NZ_SRIO01000005.1"/>
</dbReference>
<proteinExistence type="predicted"/>
<dbReference type="Pfam" id="PF13380">
    <property type="entry name" value="CoA_binding_2"/>
    <property type="match status" value="1"/>
</dbReference>
<evidence type="ECO:0000313" key="2">
    <source>
        <dbReference type="EMBL" id="TFZ83152.1"/>
    </source>
</evidence>
<dbReference type="InterPro" id="IPR003781">
    <property type="entry name" value="CoA-bd"/>
</dbReference>
<dbReference type="PANTHER" id="PTHR33303">
    <property type="entry name" value="CYTOPLASMIC PROTEIN-RELATED"/>
    <property type="match status" value="1"/>
</dbReference>
<dbReference type="SUPFAM" id="SSF51735">
    <property type="entry name" value="NAD(P)-binding Rossmann-fold domains"/>
    <property type="match status" value="1"/>
</dbReference>
<dbReference type="AlphaFoldDB" id="A0A4Z0F9R6"/>
<dbReference type="PANTHER" id="PTHR33303:SF2">
    <property type="entry name" value="COA-BINDING DOMAIN-CONTAINING PROTEIN"/>
    <property type="match status" value="1"/>
</dbReference>
<comment type="caution">
    <text evidence="2">The sequence shown here is derived from an EMBL/GenBank/DDBJ whole genome shotgun (WGS) entry which is preliminary data.</text>
</comment>
<evidence type="ECO:0000259" key="1">
    <source>
        <dbReference type="SMART" id="SM00881"/>
    </source>
</evidence>
<dbReference type="Gene3D" id="3.40.50.720">
    <property type="entry name" value="NAD(P)-binding Rossmann-like Domain"/>
    <property type="match status" value="1"/>
</dbReference>
<feature type="domain" description="CoA-binding" evidence="1">
    <location>
        <begin position="12"/>
        <end position="104"/>
    </location>
</feature>
<sequence>MTDESTDLRRILTECRTIAVVGLSAKEHRASHQVARYLQQHGYRIIPVHPRFDSVLGERCYARLADIPHAVDLVNVFRRTEDVLPVAQEAVAIGARCLWQQLGIANIKADRLARAAGLDSVMDRCIKIEHARLIGAG</sequence>
<gene>
    <name evidence="2" type="ORF">E4680_05835</name>
</gene>
<dbReference type="Proteomes" id="UP000297890">
    <property type="component" value="Unassembled WGS sequence"/>
</dbReference>